<feature type="region of interest" description="Disordered" evidence="1">
    <location>
        <begin position="20"/>
        <end position="73"/>
    </location>
</feature>
<evidence type="ECO:0000256" key="1">
    <source>
        <dbReference type="SAM" id="MobiDB-lite"/>
    </source>
</evidence>
<keyword evidence="3" id="KW-1185">Reference proteome</keyword>
<comment type="caution">
    <text evidence="2">The sequence shown here is derived from an EMBL/GenBank/DDBJ whole genome shotgun (WGS) entry which is preliminary data.</text>
</comment>
<dbReference type="AlphaFoldDB" id="A0A9D3XDM3"/>
<dbReference type="EMBL" id="JAHDVG010000474">
    <property type="protein sequence ID" value="KAH1177726.1"/>
    <property type="molecule type" value="Genomic_DNA"/>
</dbReference>
<dbReference type="Proteomes" id="UP000827986">
    <property type="component" value="Unassembled WGS sequence"/>
</dbReference>
<organism evidence="2 3">
    <name type="scientific">Mauremys mutica</name>
    <name type="common">yellowpond turtle</name>
    <dbReference type="NCBI Taxonomy" id="74926"/>
    <lineage>
        <taxon>Eukaryota</taxon>
        <taxon>Metazoa</taxon>
        <taxon>Chordata</taxon>
        <taxon>Craniata</taxon>
        <taxon>Vertebrata</taxon>
        <taxon>Euteleostomi</taxon>
        <taxon>Archelosauria</taxon>
        <taxon>Testudinata</taxon>
        <taxon>Testudines</taxon>
        <taxon>Cryptodira</taxon>
        <taxon>Durocryptodira</taxon>
        <taxon>Testudinoidea</taxon>
        <taxon>Geoemydidae</taxon>
        <taxon>Geoemydinae</taxon>
        <taxon>Mauremys</taxon>
    </lineage>
</organism>
<feature type="region of interest" description="Disordered" evidence="1">
    <location>
        <begin position="148"/>
        <end position="173"/>
    </location>
</feature>
<gene>
    <name evidence="2" type="ORF">KIL84_011428</name>
</gene>
<evidence type="ECO:0000313" key="2">
    <source>
        <dbReference type="EMBL" id="KAH1177726.1"/>
    </source>
</evidence>
<protein>
    <submittedName>
        <fullName evidence="2">Uncharacterized protein</fullName>
    </submittedName>
</protein>
<reference evidence="2" key="1">
    <citation type="submission" date="2021-09" db="EMBL/GenBank/DDBJ databases">
        <title>The genome of Mauremys mutica provides insights into the evolution of semi-aquatic lifestyle.</title>
        <authorList>
            <person name="Gong S."/>
            <person name="Gao Y."/>
        </authorList>
    </citation>
    <scope>NUCLEOTIDE SEQUENCE</scope>
    <source>
        <strain evidence="2">MM-2020</strain>
        <tissue evidence="2">Muscle</tissue>
    </source>
</reference>
<accession>A0A9D3XDM3</accession>
<evidence type="ECO:0000313" key="3">
    <source>
        <dbReference type="Proteomes" id="UP000827986"/>
    </source>
</evidence>
<proteinExistence type="predicted"/>
<name>A0A9D3XDM3_9SAUR</name>
<sequence>MKAPCPLPPARSLEEALGGELRLQPTRLRPSLAGGPTGKGEDGFCTTAVSQLGHGTGFPHPQTPPGFNSGPQVPLRLQSKLSIYWSSKELKKSVLITESDQNPGTGNVTFCTKAEEPRAPRGTGSPCSRAVHRGHFCPAPLGSEVGLHCPDQAAGGTSSRTQHESLGGRGVLYSRCTQEPQQVRHRWERVT</sequence>